<evidence type="ECO:0000256" key="1">
    <source>
        <dbReference type="SAM" id="MobiDB-lite"/>
    </source>
</evidence>
<accession>A0A7H8R249</accession>
<protein>
    <submittedName>
        <fullName evidence="3">Uncharacterized protein</fullName>
    </submittedName>
</protein>
<feature type="compositionally biased region" description="Basic residues" evidence="1">
    <location>
        <begin position="38"/>
        <end position="47"/>
    </location>
</feature>
<keyword evidence="4" id="KW-1185">Reference proteome</keyword>
<dbReference type="Proteomes" id="UP000509510">
    <property type="component" value="Chromosome IV"/>
</dbReference>
<evidence type="ECO:0000313" key="4">
    <source>
        <dbReference type="Proteomes" id="UP000509510"/>
    </source>
</evidence>
<feature type="region of interest" description="Disordered" evidence="1">
    <location>
        <begin position="339"/>
        <end position="415"/>
    </location>
</feature>
<dbReference type="GeneID" id="55995090"/>
<dbReference type="KEGG" id="trg:TRUGW13939_07599"/>
<feature type="region of interest" description="Disordered" evidence="1">
    <location>
        <begin position="37"/>
        <end position="57"/>
    </location>
</feature>
<dbReference type="EMBL" id="CP055901">
    <property type="protein sequence ID" value="QKX60454.1"/>
    <property type="molecule type" value="Genomic_DNA"/>
</dbReference>
<dbReference type="RefSeq" id="XP_035346631.1">
    <property type="nucleotide sequence ID" value="XM_035490738.1"/>
</dbReference>
<keyword evidence="2" id="KW-0732">Signal</keyword>
<feature type="signal peptide" evidence="2">
    <location>
        <begin position="1"/>
        <end position="19"/>
    </location>
</feature>
<feature type="chain" id="PRO_5029016374" evidence="2">
    <location>
        <begin position="20"/>
        <end position="455"/>
    </location>
</feature>
<dbReference type="OrthoDB" id="4226405at2759"/>
<gene>
    <name evidence="3" type="ORF">TRUGW13939_07599</name>
</gene>
<reference evidence="4" key="1">
    <citation type="submission" date="2020-06" db="EMBL/GenBank/DDBJ databases">
        <title>A chromosome-scale genome assembly of Talaromyces rugulosus W13939.</title>
        <authorList>
            <person name="Wang B."/>
            <person name="Guo L."/>
            <person name="Ye K."/>
            <person name="Wang L."/>
        </authorList>
    </citation>
    <scope>NUCLEOTIDE SEQUENCE [LARGE SCALE GENOMIC DNA]</scope>
    <source>
        <strain evidence="4">W13939</strain>
    </source>
</reference>
<sequence length="455" mass="47038">MAPIKNIVTSALMLTAAVAAPVELDRKSHAIADAPTRTHMKHHHGQPMHRASPAISGLPSGTFNAQAMESSALAAAANIPAGSQDDGIFSILDNLPLEKERRQLDELTRFLTEVNQAVKRDTVTRRQLSTIKSAPAAVGQLANVLSLAESLPLKRDESKRFDDIGGVGHFINGIAKPKLDDLARRGGGGGGLDLDSILGGLAKRGEEKDGADNEHYTKQGDTLLRELNSMLDKAGKGKEDEGSQATPKPQELSGLANLVRRAMESSSQLTERGGVLDGLGGLDGLAGAVNGLAKREDMTDEQVKRQLNVASAIATGALSSAGGAVSQPGKLATGNVRRTSIQGSQADPVAASMLPVEGTKPKDTNNDDDTTGPGEINKEVASAEETAEAATKKIGSATNKGPAKGPLGKRQLPPIAGADLPTVVMGLAANPSIVMAPITHGVKLAGTDLGDALPK</sequence>
<evidence type="ECO:0000256" key="2">
    <source>
        <dbReference type="SAM" id="SignalP"/>
    </source>
</evidence>
<proteinExistence type="predicted"/>
<name>A0A7H8R249_TALRU</name>
<dbReference type="AlphaFoldDB" id="A0A7H8R249"/>
<evidence type="ECO:0000313" key="3">
    <source>
        <dbReference type="EMBL" id="QKX60454.1"/>
    </source>
</evidence>
<organism evidence="3 4">
    <name type="scientific">Talaromyces rugulosus</name>
    <name type="common">Penicillium rugulosum</name>
    <dbReference type="NCBI Taxonomy" id="121627"/>
    <lineage>
        <taxon>Eukaryota</taxon>
        <taxon>Fungi</taxon>
        <taxon>Dikarya</taxon>
        <taxon>Ascomycota</taxon>
        <taxon>Pezizomycotina</taxon>
        <taxon>Eurotiomycetes</taxon>
        <taxon>Eurotiomycetidae</taxon>
        <taxon>Eurotiales</taxon>
        <taxon>Trichocomaceae</taxon>
        <taxon>Talaromyces</taxon>
        <taxon>Talaromyces sect. Islandici</taxon>
    </lineage>
</organism>